<evidence type="ECO:0000313" key="1">
    <source>
        <dbReference type="EMBL" id="JAD40369.1"/>
    </source>
</evidence>
<name>A0A0A8ZLR9_ARUDO</name>
<reference evidence="1" key="1">
    <citation type="submission" date="2014-09" db="EMBL/GenBank/DDBJ databases">
        <authorList>
            <person name="Magalhaes I.L.F."/>
            <person name="Oliveira U."/>
            <person name="Santos F.R."/>
            <person name="Vidigal T.H.D.A."/>
            <person name="Brescovit A.D."/>
            <person name="Santos A.J."/>
        </authorList>
    </citation>
    <scope>NUCLEOTIDE SEQUENCE</scope>
    <source>
        <tissue evidence="1">Shoot tissue taken approximately 20 cm above the soil surface</tissue>
    </source>
</reference>
<sequence length="30" mass="3608">MDVRIDDREEKYDVQKTMSTNLLVVFEVAY</sequence>
<dbReference type="EMBL" id="GBRH01257526">
    <property type="protein sequence ID" value="JAD40369.1"/>
    <property type="molecule type" value="Transcribed_RNA"/>
</dbReference>
<dbReference type="AlphaFoldDB" id="A0A0A8ZLR9"/>
<proteinExistence type="predicted"/>
<protein>
    <submittedName>
        <fullName evidence="1">Uncharacterized protein</fullName>
    </submittedName>
</protein>
<reference evidence="1" key="2">
    <citation type="journal article" date="2015" name="Data Brief">
        <title>Shoot transcriptome of the giant reed, Arundo donax.</title>
        <authorList>
            <person name="Barrero R.A."/>
            <person name="Guerrero F.D."/>
            <person name="Moolhuijzen P."/>
            <person name="Goolsby J.A."/>
            <person name="Tidwell J."/>
            <person name="Bellgard S.E."/>
            <person name="Bellgard M.I."/>
        </authorList>
    </citation>
    <scope>NUCLEOTIDE SEQUENCE</scope>
    <source>
        <tissue evidence="1">Shoot tissue taken approximately 20 cm above the soil surface</tissue>
    </source>
</reference>
<organism evidence="1">
    <name type="scientific">Arundo donax</name>
    <name type="common">Giant reed</name>
    <name type="synonym">Donax arundinaceus</name>
    <dbReference type="NCBI Taxonomy" id="35708"/>
    <lineage>
        <taxon>Eukaryota</taxon>
        <taxon>Viridiplantae</taxon>
        <taxon>Streptophyta</taxon>
        <taxon>Embryophyta</taxon>
        <taxon>Tracheophyta</taxon>
        <taxon>Spermatophyta</taxon>
        <taxon>Magnoliopsida</taxon>
        <taxon>Liliopsida</taxon>
        <taxon>Poales</taxon>
        <taxon>Poaceae</taxon>
        <taxon>PACMAD clade</taxon>
        <taxon>Arundinoideae</taxon>
        <taxon>Arundineae</taxon>
        <taxon>Arundo</taxon>
    </lineage>
</organism>
<accession>A0A0A8ZLR9</accession>